<name>A0ACC3SD95_9PEZI</name>
<organism evidence="1 2">
    <name type="scientific">Zalaria obscura</name>
    <dbReference type="NCBI Taxonomy" id="2024903"/>
    <lineage>
        <taxon>Eukaryota</taxon>
        <taxon>Fungi</taxon>
        <taxon>Dikarya</taxon>
        <taxon>Ascomycota</taxon>
        <taxon>Pezizomycotina</taxon>
        <taxon>Dothideomycetes</taxon>
        <taxon>Dothideomycetidae</taxon>
        <taxon>Dothideales</taxon>
        <taxon>Zalariaceae</taxon>
        <taxon>Zalaria</taxon>
    </lineage>
</organism>
<dbReference type="Proteomes" id="UP001320706">
    <property type="component" value="Unassembled WGS sequence"/>
</dbReference>
<proteinExistence type="predicted"/>
<comment type="caution">
    <text evidence="1">The sequence shown here is derived from an EMBL/GenBank/DDBJ whole genome shotgun (WGS) entry which is preliminary data.</text>
</comment>
<reference evidence="1" key="1">
    <citation type="submission" date="2024-02" db="EMBL/GenBank/DDBJ databases">
        <title>Metagenome Assembled Genome of Zalaria obscura JY119.</title>
        <authorList>
            <person name="Vighnesh L."/>
            <person name="Jagadeeshwari U."/>
            <person name="Venkata Ramana C."/>
            <person name="Sasikala C."/>
        </authorList>
    </citation>
    <scope>NUCLEOTIDE SEQUENCE</scope>
    <source>
        <strain evidence="1">JY119</strain>
    </source>
</reference>
<evidence type="ECO:0000313" key="1">
    <source>
        <dbReference type="EMBL" id="KAK8207864.1"/>
    </source>
</evidence>
<accession>A0ACC3SD95</accession>
<sequence>MASDGKFEGWAGLNPDSAKGNLVWQGYEPKPFEETDVDIEISHCGICGSDLHTLRSGWGPTDYPVVVGHEIIGTAVRVGKKVNSGIKVGDRVGVGAQSGSCLKAECDQCQHNDEPYCGKMVTTYGSRWPSGHKTFGGYAKY</sequence>
<evidence type="ECO:0000313" key="2">
    <source>
        <dbReference type="Proteomes" id="UP001320706"/>
    </source>
</evidence>
<keyword evidence="2" id="KW-1185">Reference proteome</keyword>
<dbReference type="EMBL" id="JAMKPW020000020">
    <property type="protein sequence ID" value="KAK8207864.1"/>
    <property type="molecule type" value="Genomic_DNA"/>
</dbReference>
<protein>
    <submittedName>
        <fullName evidence="1">Uncharacterized protein</fullName>
    </submittedName>
</protein>
<gene>
    <name evidence="1" type="ORF">M8818_004117</name>
</gene>